<protein>
    <submittedName>
        <fullName evidence="2">UPF0716 protein FxsA</fullName>
    </submittedName>
</protein>
<keyword evidence="1" id="KW-0472">Membrane</keyword>
<dbReference type="PANTHER" id="PTHR35335:SF1">
    <property type="entry name" value="UPF0716 PROTEIN FXSA"/>
    <property type="match status" value="1"/>
</dbReference>
<dbReference type="RefSeq" id="WP_131848615.1">
    <property type="nucleotide sequence ID" value="NZ_SLXV01000014.1"/>
</dbReference>
<sequence length="132" mass="15033">MIKRLLLPFLLLGILEIWGIALVGNWIGPLPTALLILASCFLGWHFARREGLQTLRVIRLRLSNHEIPGDEVIDGVLILVGGILLIIPGFLSDIMGIFMMIPYTRGMMRLLVKYTLKNRISKRMVVWGTKRR</sequence>
<dbReference type="EMBL" id="SLXV01000014">
    <property type="protein sequence ID" value="TCP69058.1"/>
    <property type="molecule type" value="Genomic_DNA"/>
</dbReference>
<evidence type="ECO:0000313" key="3">
    <source>
        <dbReference type="Proteomes" id="UP000294746"/>
    </source>
</evidence>
<reference evidence="2 3" key="1">
    <citation type="submission" date="2019-03" db="EMBL/GenBank/DDBJ databases">
        <title>Genomic Encyclopedia of Type Strains, Phase IV (KMG-IV): sequencing the most valuable type-strain genomes for metagenomic binning, comparative biology and taxonomic classification.</title>
        <authorList>
            <person name="Goeker M."/>
        </authorList>
    </citation>
    <scope>NUCLEOTIDE SEQUENCE [LARGE SCALE GENOMIC DNA]</scope>
    <source>
        <strain evidence="2 3">DSM 46831</strain>
    </source>
</reference>
<evidence type="ECO:0000313" key="2">
    <source>
        <dbReference type="EMBL" id="TCP69058.1"/>
    </source>
</evidence>
<dbReference type="NCBIfam" id="NF008528">
    <property type="entry name" value="PRK11463.1-2"/>
    <property type="match status" value="1"/>
</dbReference>
<dbReference type="OrthoDB" id="9792788at2"/>
<dbReference type="AlphaFoldDB" id="A0A4R2RZM5"/>
<keyword evidence="1" id="KW-1133">Transmembrane helix</keyword>
<name>A0A4R2RZM5_9BACL</name>
<feature type="transmembrane region" description="Helical" evidence="1">
    <location>
        <begin position="68"/>
        <end position="88"/>
    </location>
</feature>
<dbReference type="Proteomes" id="UP000294746">
    <property type="component" value="Unassembled WGS sequence"/>
</dbReference>
<dbReference type="Pfam" id="PF04186">
    <property type="entry name" value="FxsA"/>
    <property type="match status" value="1"/>
</dbReference>
<dbReference type="GO" id="GO:0016020">
    <property type="term" value="C:membrane"/>
    <property type="evidence" value="ECO:0007669"/>
    <property type="project" value="InterPro"/>
</dbReference>
<gene>
    <name evidence="2" type="ORF">EDD57_11441</name>
</gene>
<keyword evidence="3" id="KW-1185">Reference proteome</keyword>
<proteinExistence type="predicted"/>
<comment type="caution">
    <text evidence="2">The sequence shown here is derived from an EMBL/GenBank/DDBJ whole genome shotgun (WGS) entry which is preliminary data.</text>
</comment>
<organism evidence="2 3">
    <name type="scientific">Baia soyae</name>
    <dbReference type="NCBI Taxonomy" id="1544746"/>
    <lineage>
        <taxon>Bacteria</taxon>
        <taxon>Bacillati</taxon>
        <taxon>Bacillota</taxon>
        <taxon>Bacilli</taxon>
        <taxon>Bacillales</taxon>
        <taxon>Thermoactinomycetaceae</taxon>
        <taxon>Baia</taxon>
    </lineage>
</organism>
<dbReference type="PANTHER" id="PTHR35335">
    <property type="entry name" value="UPF0716 PROTEIN FXSA"/>
    <property type="match status" value="1"/>
</dbReference>
<accession>A0A4R2RZM5</accession>
<evidence type="ECO:0000256" key="1">
    <source>
        <dbReference type="SAM" id="Phobius"/>
    </source>
</evidence>
<keyword evidence="1" id="KW-0812">Transmembrane</keyword>
<dbReference type="InterPro" id="IPR007313">
    <property type="entry name" value="FxsA"/>
</dbReference>